<dbReference type="EMBL" id="JXTB01000281">
    <property type="protein sequence ID" value="PON48163.1"/>
    <property type="molecule type" value="Genomic_DNA"/>
</dbReference>
<gene>
    <name evidence="1" type="ORF">PanWU01x14_239510</name>
</gene>
<name>A0A2P5BHC2_PARAD</name>
<evidence type="ECO:0000313" key="2">
    <source>
        <dbReference type="Proteomes" id="UP000237105"/>
    </source>
</evidence>
<dbReference type="AlphaFoldDB" id="A0A2P5BHC2"/>
<evidence type="ECO:0000313" key="1">
    <source>
        <dbReference type="EMBL" id="PON48163.1"/>
    </source>
</evidence>
<accession>A0A2P5BHC2</accession>
<sequence>MVEALRRSNVIYDGRGTARPLGFALSTSDKGCRQMHHQRMSPVPEQMVLKIKLFKPIRNI</sequence>
<reference evidence="2" key="1">
    <citation type="submission" date="2016-06" db="EMBL/GenBank/DDBJ databases">
        <title>Parallel loss of symbiosis genes in relatives of nitrogen-fixing non-legume Parasponia.</title>
        <authorList>
            <person name="Van Velzen R."/>
            <person name="Holmer R."/>
            <person name="Bu F."/>
            <person name="Rutten L."/>
            <person name="Van Zeijl A."/>
            <person name="Liu W."/>
            <person name="Santuari L."/>
            <person name="Cao Q."/>
            <person name="Sharma T."/>
            <person name="Shen D."/>
            <person name="Roswanjaya Y."/>
            <person name="Wardhani T."/>
            <person name="Kalhor M.S."/>
            <person name="Jansen J."/>
            <person name="Van den Hoogen J."/>
            <person name="Gungor B."/>
            <person name="Hartog M."/>
            <person name="Hontelez J."/>
            <person name="Verver J."/>
            <person name="Yang W.-C."/>
            <person name="Schijlen E."/>
            <person name="Repin R."/>
            <person name="Schilthuizen M."/>
            <person name="Schranz E."/>
            <person name="Heidstra R."/>
            <person name="Miyata K."/>
            <person name="Fedorova E."/>
            <person name="Kohlen W."/>
            <person name="Bisseling T."/>
            <person name="Smit S."/>
            <person name="Geurts R."/>
        </authorList>
    </citation>
    <scope>NUCLEOTIDE SEQUENCE [LARGE SCALE GENOMIC DNA]</scope>
    <source>
        <strain evidence="2">cv. WU1-14</strain>
    </source>
</reference>
<keyword evidence="2" id="KW-1185">Reference proteome</keyword>
<proteinExistence type="predicted"/>
<comment type="caution">
    <text evidence="1">The sequence shown here is derived from an EMBL/GenBank/DDBJ whole genome shotgun (WGS) entry which is preliminary data.</text>
</comment>
<organism evidence="1 2">
    <name type="scientific">Parasponia andersonii</name>
    <name type="common">Sponia andersonii</name>
    <dbReference type="NCBI Taxonomy" id="3476"/>
    <lineage>
        <taxon>Eukaryota</taxon>
        <taxon>Viridiplantae</taxon>
        <taxon>Streptophyta</taxon>
        <taxon>Embryophyta</taxon>
        <taxon>Tracheophyta</taxon>
        <taxon>Spermatophyta</taxon>
        <taxon>Magnoliopsida</taxon>
        <taxon>eudicotyledons</taxon>
        <taxon>Gunneridae</taxon>
        <taxon>Pentapetalae</taxon>
        <taxon>rosids</taxon>
        <taxon>fabids</taxon>
        <taxon>Rosales</taxon>
        <taxon>Cannabaceae</taxon>
        <taxon>Parasponia</taxon>
    </lineage>
</organism>
<protein>
    <submittedName>
        <fullName evidence="1">Uncharacterized protein</fullName>
    </submittedName>
</protein>
<dbReference type="Proteomes" id="UP000237105">
    <property type="component" value="Unassembled WGS sequence"/>
</dbReference>